<dbReference type="EMBL" id="QYRT01000024">
    <property type="protein sequence ID" value="TIH34624.1"/>
    <property type="molecule type" value="Genomic_DNA"/>
</dbReference>
<dbReference type="OrthoDB" id="4978239at2"/>
<feature type="region of interest" description="Disordered" evidence="1">
    <location>
        <begin position="1"/>
        <end position="23"/>
    </location>
</feature>
<evidence type="ECO:0000256" key="1">
    <source>
        <dbReference type="SAM" id="MobiDB-lite"/>
    </source>
</evidence>
<dbReference type="RefSeq" id="WP_136642622.1">
    <property type="nucleotide sequence ID" value="NZ_QYRT01000024.1"/>
</dbReference>
<evidence type="ECO:0000313" key="3">
    <source>
        <dbReference type="Proteomes" id="UP000306192"/>
    </source>
</evidence>
<gene>
    <name evidence="2" type="ORF">D4765_12445</name>
</gene>
<accession>A0A4V4REP8</accession>
<protein>
    <submittedName>
        <fullName evidence="2">Uncharacterized protein</fullName>
    </submittedName>
</protein>
<sequence length="278" mass="27649">MITTTGAAEARSSAVGRAASGRAAAAARNVRTGARATAHGGALRRLIGAAVTAGVLLGVSGCAGFGSTVPTAGPTTAVSAPTSAASSPAPTADALGPGATPSGTGIPSPTITAATEAIDLTKPGTWLVDYTGIGPARITDTVGEARASLASLPEEAYQGCNAHVFEATANGNVRVAIGARGPGETDDQPVSILFAGGGGQPESRQISPHTAKGISTGSTEADVLAAYPGITGHPTKYEGMVYEMTNGDNVWLSFVVDHSIVIDLQVSTGTWDQQSYCD</sequence>
<organism evidence="2 3">
    <name type="scientific">Subtercola vilae</name>
    <dbReference type="NCBI Taxonomy" id="2056433"/>
    <lineage>
        <taxon>Bacteria</taxon>
        <taxon>Bacillati</taxon>
        <taxon>Actinomycetota</taxon>
        <taxon>Actinomycetes</taxon>
        <taxon>Micrococcales</taxon>
        <taxon>Microbacteriaceae</taxon>
        <taxon>Subtercola</taxon>
    </lineage>
</organism>
<feature type="compositionally biased region" description="Low complexity" evidence="1">
    <location>
        <begin position="75"/>
        <end position="92"/>
    </location>
</feature>
<comment type="caution">
    <text evidence="2">The sequence shown here is derived from an EMBL/GenBank/DDBJ whole genome shotgun (WGS) entry which is preliminary data.</text>
</comment>
<name>A0A4V4REP8_9MICO</name>
<reference evidence="2 3" key="1">
    <citation type="journal article" date="2019" name="Microorganisms">
        <title>Systematic Affiliation and Genome Analysis of Subtercola vilae DB165(T) with Particular Emphasis on Cold Adaptation of an Isolate from a High-Altitude Cold Volcano Lake.</title>
        <authorList>
            <person name="Villalobos A.S."/>
            <person name="Wiese J."/>
            <person name="Imhoff J.F."/>
            <person name="Dorador C."/>
            <person name="Keller A."/>
            <person name="Hentschel U."/>
        </authorList>
    </citation>
    <scope>NUCLEOTIDE SEQUENCE [LARGE SCALE GENOMIC DNA]</scope>
    <source>
        <strain evidence="2 3">DB165</strain>
    </source>
</reference>
<dbReference type="AlphaFoldDB" id="A0A4V4REP8"/>
<feature type="compositionally biased region" description="Polar residues" evidence="1">
    <location>
        <begin position="101"/>
        <end position="110"/>
    </location>
</feature>
<evidence type="ECO:0000313" key="2">
    <source>
        <dbReference type="EMBL" id="TIH34624.1"/>
    </source>
</evidence>
<proteinExistence type="predicted"/>
<keyword evidence="3" id="KW-1185">Reference proteome</keyword>
<feature type="region of interest" description="Disordered" evidence="1">
    <location>
        <begin position="75"/>
        <end position="110"/>
    </location>
</feature>
<dbReference type="Proteomes" id="UP000306192">
    <property type="component" value="Unassembled WGS sequence"/>
</dbReference>